<evidence type="ECO:0000256" key="1">
    <source>
        <dbReference type="ARBA" id="ARBA00022603"/>
    </source>
</evidence>
<keyword evidence="3 4" id="KW-0949">S-adenosyl-L-methionine</keyword>
<evidence type="ECO:0000313" key="6">
    <source>
        <dbReference type="Proteomes" id="UP001148838"/>
    </source>
</evidence>
<feature type="binding site" evidence="4">
    <location>
        <position position="158"/>
    </location>
    <ligand>
        <name>S-adenosyl-L-methionine</name>
        <dbReference type="ChEBI" id="CHEBI:59789"/>
    </ligand>
</feature>
<dbReference type="SUPFAM" id="SSF53335">
    <property type="entry name" value="S-adenosyl-L-methionine-dependent methyltransferases"/>
    <property type="match status" value="1"/>
</dbReference>
<dbReference type="HAMAP" id="MF_03044">
    <property type="entry name" value="BMT2"/>
    <property type="match status" value="1"/>
</dbReference>
<dbReference type="Pfam" id="PF11968">
    <property type="entry name" value="Bmt2"/>
    <property type="match status" value="1"/>
</dbReference>
<dbReference type="InterPro" id="IPR021867">
    <property type="entry name" value="Bmt2/SAMTOR"/>
</dbReference>
<dbReference type="EMBL" id="JAJSOF020000019">
    <property type="protein sequence ID" value="KAJ4438862.1"/>
    <property type="molecule type" value="Genomic_DNA"/>
</dbReference>
<dbReference type="InterPro" id="IPR029063">
    <property type="entry name" value="SAM-dependent_MTases_sf"/>
</dbReference>
<keyword evidence="2 4" id="KW-0808">Transferase</keyword>
<dbReference type="EC" id="2.1.1.-" evidence="4"/>
<protein>
    <recommendedName>
        <fullName evidence="4">S-adenosylmethionine sensor upstream of mTORC1</fullName>
    </recommendedName>
    <alternativeName>
        <fullName evidence="4">Probable methyltransferase BMT2 homolog</fullName>
        <ecNumber evidence="4">2.1.1.-</ecNumber>
    </alternativeName>
</protein>
<proteinExistence type="inferred from homology"/>
<keyword evidence="6" id="KW-1185">Reference proteome</keyword>
<comment type="similarity">
    <text evidence="4">Belongs to the BMT2 family.</text>
</comment>
<comment type="function">
    <text evidence="4">S-adenosyl-L-methionine-binding protein that acts as an inhibitor of mTORC1 signaling. Acts as a sensor of S-adenosyl-L-methionine to signal methionine sufficiency to mTORC1. Probably also acts as a S-adenosyl-L-methionine-dependent methyltransferase.</text>
</comment>
<feature type="binding site" evidence="4">
    <location>
        <position position="140"/>
    </location>
    <ligand>
        <name>S-adenosyl-L-methionine</name>
        <dbReference type="ChEBI" id="CHEBI:59789"/>
    </ligand>
</feature>
<accession>A0ABQ8SYV3</accession>
<organism evidence="5 6">
    <name type="scientific">Periplaneta americana</name>
    <name type="common">American cockroach</name>
    <name type="synonym">Blatta americana</name>
    <dbReference type="NCBI Taxonomy" id="6978"/>
    <lineage>
        <taxon>Eukaryota</taxon>
        <taxon>Metazoa</taxon>
        <taxon>Ecdysozoa</taxon>
        <taxon>Arthropoda</taxon>
        <taxon>Hexapoda</taxon>
        <taxon>Insecta</taxon>
        <taxon>Pterygota</taxon>
        <taxon>Neoptera</taxon>
        <taxon>Polyneoptera</taxon>
        <taxon>Dictyoptera</taxon>
        <taxon>Blattodea</taxon>
        <taxon>Blattoidea</taxon>
        <taxon>Blattidae</taxon>
        <taxon>Blattinae</taxon>
        <taxon>Periplaneta</taxon>
    </lineage>
</organism>
<keyword evidence="1 4" id="KW-0489">Methyltransferase</keyword>
<dbReference type="Gene3D" id="3.40.50.150">
    <property type="entry name" value="Vaccinia Virus protein VP39"/>
    <property type="match status" value="1"/>
</dbReference>
<comment type="caution">
    <text evidence="5">The sequence shown here is derived from an EMBL/GenBank/DDBJ whole genome shotgun (WGS) entry which is preliminary data.</text>
</comment>
<gene>
    <name evidence="5" type="ORF">ANN_14815</name>
</gene>
<sequence>MATEEQQQLSAFVKKVHHMLRSEARKVGVNEAWKEHCSKSDILQEYAVSMQKLASEFWEQNAEDGSKSAQSRIKWVVQKCVHYFYEGEREKRRNKEKERIKKIECSENFVEGCAESVKDLVSLSEHLQTETEQLKLLDVGSCYNPFKIYPIFKVVPVDLAPALPDVYICDFLNLNVVENAKEMELRGTCIRELPSNAFDVVVFSLLLEYFPCPKQRYLCVCKAYDLLKVEGLLFIVTPDSKHSTANAPLMKSWRIVLAELGFSRIYYEKLPHIHCMTFRKDINPEITKQWASYELSKQGKVQSNSELNIPQDFQEILDECSGEMETKNARTNYDDENLAQMFSHLPCDPE</sequence>
<name>A0ABQ8SYV3_PERAM</name>
<dbReference type="PANTHER" id="PTHR21008">
    <property type="entry name" value="S-ADENOSYLMETHIONINE SENSOR UPSTREAM OF MTORC1-RELATED"/>
    <property type="match status" value="1"/>
</dbReference>
<dbReference type="Proteomes" id="UP001148838">
    <property type="component" value="Unassembled WGS sequence"/>
</dbReference>
<evidence type="ECO:0000256" key="2">
    <source>
        <dbReference type="ARBA" id="ARBA00022679"/>
    </source>
</evidence>
<reference evidence="5 6" key="1">
    <citation type="journal article" date="2022" name="Allergy">
        <title>Genome assembly and annotation of Periplaneta americana reveal a comprehensive cockroach allergen profile.</title>
        <authorList>
            <person name="Wang L."/>
            <person name="Xiong Q."/>
            <person name="Saelim N."/>
            <person name="Wang L."/>
            <person name="Nong W."/>
            <person name="Wan A.T."/>
            <person name="Shi M."/>
            <person name="Liu X."/>
            <person name="Cao Q."/>
            <person name="Hui J.H.L."/>
            <person name="Sookrung N."/>
            <person name="Leung T.F."/>
            <person name="Tungtrongchitr A."/>
            <person name="Tsui S.K.W."/>
        </authorList>
    </citation>
    <scope>NUCLEOTIDE SEQUENCE [LARGE SCALE GENOMIC DNA]</scope>
    <source>
        <strain evidence="5">PWHHKU_190912</strain>
    </source>
</reference>
<evidence type="ECO:0000256" key="4">
    <source>
        <dbReference type="HAMAP-Rule" id="MF_03044"/>
    </source>
</evidence>
<dbReference type="PANTHER" id="PTHR21008:SF0">
    <property type="entry name" value="S-ADENOSYLMETHIONINE SENSOR UPSTREAM OF MTORC1"/>
    <property type="match status" value="1"/>
</dbReference>
<evidence type="ECO:0000313" key="5">
    <source>
        <dbReference type="EMBL" id="KAJ4438862.1"/>
    </source>
</evidence>
<evidence type="ECO:0000256" key="3">
    <source>
        <dbReference type="ARBA" id="ARBA00022691"/>
    </source>
</evidence>